<protein>
    <submittedName>
        <fullName evidence="2">Uncharacterized protein</fullName>
    </submittedName>
</protein>
<sequence length="275" mass="30611">MQDISSVWALPALLLKTPRAVIRGLSSSLFNNKAQDYPLQHREKRLDPPLHLWSSLCLWHSLPRPRRGAALESTAKTTNLYQHFRDQQGEDRRGPRLGSKSGKGDDDFELDPDELSQEDDDLPDPDETSVDEDSPSPDETTQRENGCSSTIGDEVSSQSNGNEGTGDSIMQSSLLPSSSPPHPLTIRGLIPPSHLHHKAFNNNASTYWTRGHLKRKFEEIENDASGNYAPLTSSNSESPKAPKAMEPGNSSAGYYESKVRRTYERMTFKELDIPP</sequence>
<reference evidence="2" key="1">
    <citation type="submission" date="2022-09" db="EMBL/GenBank/DDBJ databases">
        <title>Fusarium specimens isolated from Avocado Roots.</title>
        <authorList>
            <person name="Stajich J."/>
            <person name="Roper C."/>
            <person name="Heimlech-Rivalta G."/>
        </authorList>
    </citation>
    <scope>NUCLEOTIDE SEQUENCE</scope>
    <source>
        <strain evidence="2">CF00136</strain>
    </source>
</reference>
<dbReference type="AlphaFoldDB" id="A0A9W8VKF3"/>
<dbReference type="Proteomes" id="UP001152049">
    <property type="component" value="Unassembled WGS sequence"/>
</dbReference>
<comment type="caution">
    <text evidence="2">The sequence shown here is derived from an EMBL/GenBank/DDBJ whole genome shotgun (WGS) entry which is preliminary data.</text>
</comment>
<feature type="compositionally biased region" description="Polar residues" evidence="1">
    <location>
        <begin position="137"/>
        <end position="162"/>
    </location>
</feature>
<evidence type="ECO:0000313" key="3">
    <source>
        <dbReference type="Proteomes" id="UP001152049"/>
    </source>
</evidence>
<name>A0A9W8VKF3_9HYPO</name>
<proteinExistence type="predicted"/>
<evidence type="ECO:0000313" key="2">
    <source>
        <dbReference type="EMBL" id="KAJ4266104.1"/>
    </source>
</evidence>
<accession>A0A9W8VKF3</accession>
<feature type="region of interest" description="Disordered" evidence="1">
    <location>
        <begin position="225"/>
        <end position="253"/>
    </location>
</feature>
<gene>
    <name evidence="2" type="ORF">NW762_004082</name>
</gene>
<feature type="compositionally biased region" description="Basic and acidic residues" evidence="1">
    <location>
        <begin position="83"/>
        <end position="94"/>
    </location>
</feature>
<feature type="region of interest" description="Disordered" evidence="1">
    <location>
        <begin position="72"/>
        <end position="190"/>
    </location>
</feature>
<organism evidence="2 3">
    <name type="scientific">Fusarium torreyae</name>
    <dbReference type="NCBI Taxonomy" id="1237075"/>
    <lineage>
        <taxon>Eukaryota</taxon>
        <taxon>Fungi</taxon>
        <taxon>Dikarya</taxon>
        <taxon>Ascomycota</taxon>
        <taxon>Pezizomycotina</taxon>
        <taxon>Sordariomycetes</taxon>
        <taxon>Hypocreomycetidae</taxon>
        <taxon>Hypocreales</taxon>
        <taxon>Nectriaceae</taxon>
        <taxon>Fusarium</taxon>
    </lineage>
</organism>
<dbReference type="EMBL" id="JAOQAZ010000005">
    <property type="protein sequence ID" value="KAJ4266104.1"/>
    <property type="molecule type" value="Genomic_DNA"/>
</dbReference>
<keyword evidence="3" id="KW-1185">Reference proteome</keyword>
<evidence type="ECO:0000256" key="1">
    <source>
        <dbReference type="SAM" id="MobiDB-lite"/>
    </source>
</evidence>
<feature type="compositionally biased region" description="Acidic residues" evidence="1">
    <location>
        <begin position="106"/>
        <end position="136"/>
    </location>
</feature>